<sequence>MQISMDDKTSLLFSNSKIFDDFTLEDCIIQSRIDIYSQSSTFDEAKKVFNSGLKILISEKNEKFKEKYQLFSLLIALHQKYHDLAKHLIEMMADKNMIHPNLLILAFAFRKGSKYAEFIKSQLLPQFLTLFDDKNSNQNKFLFDQNRFSLDSKNHEDNELNVMFTFNGYEISKATALFLVVNSINLTKLKKDVIEKYFRFLIKKEYPFSIVLLQKVQKENMIEYIPDSLFEEIFEIDENFSVLDSFLFRFPKNLLLKLFDRLLPKFFEFVSNNQNNPKTNKIARTLIMKINEFEMFDKAKEVSKLLEFVQQNEIDSRIFTKIKNLEIGPIFQTRFTNYSINPINFIKVHPDPCSIIPPPEFLSIIMPIISNNSKFHHLRNVDNNQTTINQVNKFDIEKNDELNIVDINKAFESFFKGSPVCEQLCSTDFWSNFLKIEGLENAQISLAANVFSANFKNNTTNFLDVLFQLLFQFSKDSCNLCMLVKFLWNNDENPVRKFFQDSRINALINYVNESNYNIYFWKIFPNIRTLISCSNNSYGNSLDSSSPIRYSNNSMFVIGMSSIVFDTRCGIPDLTIVINEQNKESEVYLKKFLSLKLDDFDAILEYILASKFQDNLYNEDACTLISAAILFAATYSKSECNIAYENLSSNSLVFFLIVLKILESRNEMTMVTIKNLYNCKFFENQAYESLFAIRFPIDEFKMFILMKYFQFLTRFSRIFLSFEGMAEIIFSLISPFIEFASKCSSGSQTEREFIVSLLQLILVFPQRTNNSIVLTCIDSAMTLLIPLFLKYATVLNNSNNENFKLHCQLLKFNKIQIINYFNDHFPACDLNYATFSTKMCPIDHLLNLFPDVSHLAIELKTALNEMNIRNVKVLINFFHYSNNDRILLDFIEDENFTKLDLYYKFLIFLSKPYQEKIFNLVFDNILKQTNISIFQQNSSKRQIIKLIVELLTGYNERVNFYRNLIETQIKADFVTTCGTFLSYLSSEFNCYPNQVCDAILDLYTTPNDLLSHDTNNEYSGRVFIKRARPIQQRNISELTIQAMNDFLQNDYSGISLEILCNIANILPFIFDNFDPLALLTYSFLKFNEKCHRCTNNSQNDSVNEHILHEKLNETLGEKTCKKCNERRILAACFLLFVASSSKFLDFTLPYIMENIVDFEYNEIFLCTFLIHSLLVTETHQFVMVSLLIKYNWNSIVSQIFQNNLNNFDHQNEIKLIKHLLEVTNIFVSILNRIDDTQAVLLDELQQSETPFFETFNFYPIIDTCVVKYYFTDLDNEFIVNQRVELKQKNIEFDFKQFLSIIHKKLALHENTKENELNQNELHHLPQFYQSIIMMNKLNSTFPNSLKHLNSAQRRILMHKPLWASQLLENSELLEQNLLMPEHYIILNEIIEEIKEVSNEDLTKEDVTLLMFCQSDLLSQIMDIYLTSRSSLNDQNITQNDLEEKNELFNTSFNLIIGFSKNLTSFLAIAELMNQKLCEMTNTVKFFPLILEMSKNDEFINAFTSLKNSISLIIMQLFETGQFSEVVSILEIFNKLENFIPDSIIQYYILLLFEPKVKKSLLVKIFKLCSKLPKNKFVNIVEPYIELKFSTFLAKYSKKNSEMLNIYLSEFPFLIETQKSNLLKLLKNLLSHFSNDNLSTIAVLFDLLCPKRTNTLSLYELDSDSTDDFLASDNSSSTSNHSNKHHSKNKNKNKKSRNDNDSQILKIPSVLINMNPEFWSIVNDNIKLLTKLIHDHIFKELKFLTNYPEVLQFQPRIDLFKRIQSQKIKTGSSFHLQIRRDYLLADSFRKLHSISTENWLKKFRINYMNERGVDAGGLRRDWFTVLIQNLFNPNYALFVPSSNGRSYQPSPSSYVNPDHIEYFTFSGKIIARALIEGVSVDAHLTRSFLKQILGLQMSLSDIEDADESLYQSFKWILNNDVTQDLDLYFTADFDDMGNHKIQNLIENGDQVLVNNENKEDFIKKMIDHRLVSQISLQTKAFLSGFYSLIPFEEIRMFKPDELDLLICGIPQIDISDLQKNCHFSGNYNHNHKVVKMFFNVLSKWNRENLAKFLLFVTGSSQVPIGGFHSLVEMGRPITINYGGDSRRFPVAHTCTNTLDLPAYSNEKELERKLLYSINECNSFGIA</sequence>
<dbReference type="EC" id="2.3.2.26" evidence="3"/>
<dbReference type="OrthoDB" id="8068875at2759"/>
<dbReference type="PROSITE" id="PS50237">
    <property type="entry name" value="HECT"/>
    <property type="match status" value="1"/>
</dbReference>
<feature type="domain" description="HECT" evidence="8">
    <location>
        <begin position="1794"/>
        <end position="2125"/>
    </location>
</feature>
<comment type="caution">
    <text evidence="9">The sequence shown here is derived from an EMBL/GenBank/DDBJ whole genome shotgun (WGS) entry which is preliminary data.</text>
</comment>
<comment type="catalytic activity">
    <reaction evidence="1">
        <text>S-ubiquitinyl-[E2 ubiquitin-conjugating enzyme]-L-cysteine + [acceptor protein]-L-lysine = [E2 ubiquitin-conjugating enzyme]-L-cysteine + N(6)-ubiquitinyl-[acceptor protein]-L-lysine.</text>
        <dbReference type="EC" id="2.3.2.26"/>
    </reaction>
</comment>
<organism evidence="9 10">
    <name type="scientific">Tritrichomonas foetus</name>
    <dbReference type="NCBI Taxonomy" id="1144522"/>
    <lineage>
        <taxon>Eukaryota</taxon>
        <taxon>Metamonada</taxon>
        <taxon>Parabasalia</taxon>
        <taxon>Tritrichomonadida</taxon>
        <taxon>Tritrichomonadidae</taxon>
        <taxon>Tritrichomonas</taxon>
    </lineage>
</organism>
<dbReference type="InterPro" id="IPR035983">
    <property type="entry name" value="Hect_E3_ubiquitin_ligase"/>
</dbReference>
<protein>
    <recommendedName>
        <fullName evidence="3">HECT-type E3 ubiquitin transferase</fullName>
        <ecNumber evidence="3">2.3.2.26</ecNumber>
    </recommendedName>
</protein>
<dbReference type="PANTHER" id="PTHR11254">
    <property type="entry name" value="HECT DOMAIN UBIQUITIN-PROTEIN LIGASE"/>
    <property type="match status" value="1"/>
</dbReference>
<evidence type="ECO:0000256" key="5">
    <source>
        <dbReference type="ARBA" id="ARBA00022786"/>
    </source>
</evidence>
<dbReference type="GO" id="GO:0006511">
    <property type="term" value="P:ubiquitin-dependent protein catabolic process"/>
    <property type="evidence" value="ECO:0007669"/>
    <property type="project" value="TreeGrafter"/>
</dbReference>
<keyword evidence="5 6" id="KW-0833">Ubl conjugation pathway</keyword>
<evidence type="ECO:0000313" key="9">
    <source>
        <dbReference type="EMBL" id="OHS94055.1"/>
    </source>
</evidence>
<dbReference type="Proteomes" id="UP000179807">
    <property type="component" value="Unassembled WGS sequence"/>
</dbReference>
<reference evidence="9" key="1">
    <citation type="submission" date="2016-10" db="EMBL/GenBank/DDBJ databases">
        <authorList>
            <person name="Benchimol M."/>
            <person name="Almeida L.G."/>
            <person name="Vasconcelos A.T."/>
            <person name="Perreira-Neves A."/>
            <person name="Rosa I.A."/>
            <person name="Tasca T."/>
            <person name="Bogo M.R."/>
            <person name="de Souza W."/>
        </authorList>
    </citation>
    <scope>NUCLEOTIDE SEQUENCE [LARGE SCALE GENOMIC DNA]</scope>
    <source>
        <strain evidence="9">K</strain>
    </source>
</reference>
<dbReference type="InterPro" id="IPR000569">
    <property type="entry name" value="HECT_dom"/>
</dbReference>
<dbReference type="SUPFAM" id="SSF56204">
    <property type="entry name" value="Hect, E3 ligase catalytic domain"/>
    <property type="match status" value="1"/>
</dbReference>
<evidence type="ECO:0000256" key="4">
    <source>
        <dbReference type="ARBA" id="ARBA00022679"/>
    </source>
</evidence>
<evidence type="ECO:0000256" key="7">
    <source>
        <dbReference type="SAM" id="MobiDB-lite"/>
    </source>
</evidence>
<accession>A0A1J4J788</accession>
<dbReference type="SMART" id="SM00119">
    <property type="entry name" value="HECTc"/>
    <property type="match status" value="1"/>
</dbReference>
<dbReference type="CDD" id="cd00078">
    <property type="entry name" value="HECTc"/>
    <property type="match status" value="1"/>
</dbReference>
<name>A0A1J4J788_9EUKA</name>
<dbReference type="Pfam" id="PF00632">
    <property type="entry name" value="HECT"/>
    <property type="match status" value="1"/>
</dbReference>
<evidence type="ECO:0000259" key="8">
    <source>
        <dbReference type="PROSITE" id="PS50237"/>
    </source>
</evidence>
<comment type="pathway">
    <text evidence="2">Protein modification; protein ubiquitination.</text>
</comment>
<dbReference type="Gene3D" id="3.90.1750.10">
    <property type="entry name" value="Hect, E3 ligase catalytic domains"/>
    <property type="match status" value="1"/>
</dbReference>
<dbReference type="GeneID" id="94847527"/>
<gene>
    <name evidence="9" type="ORF">TRFO_39763</name>
</gene>
<dbReference type="VEuPathDB" id="TrichDB:TRFO_39763"/>
<dbReference type="GO" id="GO:0005737">
    <property type="term" value="C:cytoplasm"/>
    <property type="evidence" value="ECO:0007669"/>
    <property type="project" value="TreeGrafter"/>
</dbReference>
<evidence type="ECO:0000313" key="10">
    <source>
        <dbReference type="Proteomes" id="UP000179807"/>
    </source>
</evidence>
<feature type="active site" description="Glycyl thioester intermediate" evidence="6">
    <location>
        <position position="2093"/>
    </location>
</feature>
<keyword evidence="10" id="KW-1185">Reference proteome</keyword>
<keyword evidence="4" id="KW-0808">Transferase</keyword>
<dbReference type="EMBL" id="MLAK01001353">
    <property type="protein sequence ID" value="OHS94055.1"/>
    <property type="molecule type" value="Genomic_DNA"/>
</dbReference>
<dbReference type="RefSeq" id="XP_068347192.1">
    <property type="nucleotide sequence ID" value="XM_068512823.1"/>
</dbReference>
<evidence type="ECO:0000256" key="3">
    <source>
        <dbReference type="ARBA" id="ARBA00012485"/>
    </source>
</evidence>
<dbReference type="Gene3D" id="3.30.2160.10">
    <property type="entry name" value="Hect, E3 ligase catalytic domain"/>
    <property type="match status" value="1"/>
</dbReference>
<dbReference type="Gene3D" id="3.30.2410.10">
    <property type="entry name" value="Hect, E3 ligase catalytic domain"/>
    <property type="match status" value="1"/>
</dbReference>
<evidence type="ECO:0000256" key="2">
    <source>
        <dbReference type="ARBA" id="ARBA00004906"/>
    </source>
</evidence>
<dbReference type="PANTHER" id="PTHR11254:SF67">
    <property type="entry name" value="E3 UBIQUITIN-PROTEIN LIGASE HUWE1"/>
    <property type="match status" value="1"/>
</dbReference>
<dbReference type="GO" id="GO:0061630">
    <property type="term" value="F:ubiquitin protein ligase activity"/>
    <property type="evidence" value="ECO:0007669"/>
    <property type="project" value="UniProtKB-EC"/>
</dbReference>
<feature type="compositionally biased region" description="Basic residues" evidence="7">
    <location>
        <begin position="1681"/>
        <end position="1694"/>
    </location>
</feature>
<evidence type="ECO:0000256" key="6">
    <source>
        <dbReference type="PROSITE-ProRule" id="PRU00104"/>
    </source>
</evidence>
<dbReference type="GO" id="GO:0000209">
    <property type="term" value="P:protein polyubiquitination"/>
    <property type="evidence" value="ECO:0007669"/>
    <property type="project" value="TreeGrafter"/>
</dbReference>
<evidence type="ECO:0000256" key="1">
    <source>
        <dbReference type="ARBA" id="ARBA00000885"/>
    </source>
</evidence>
<feature type="compositionally biased region" description="Low complexity" evidence="7">
    <location>
        <begin position="1671"/>
        <end position="1680"/>
    </location>
</feature>
<dbReference type="InterPro" id="IPR050409">
    <property type="entry name" value="E3_ubiq-protein_ligase"/>
</dbReference>
<proteinExistence type="predicted"/>
<feature type="region of interest" description="Disordered" evidence="7">
    <location>
        <begin position="1671"/>
        <end position="1699"/>
    </location>
</feature>